<dbReference type="Proteomes" id="UP000735302">
    <property type="component" value="Unassembled WGS sequence"/>
</dbReference>
<sequence length="950" mass="101184">MARGFGGKVATEPAGRSVGNLSVAALQSKPATDRAVQALLETGCDVTLVDNRSLTAAQLADKCDQSEAAALIRGEVTLEQLFIADALPEEFQHPEQSPRLSFPPPPLFPPEEEPDEISYNSLTKAIHSQNLEEGTVNIQSSVETATSAATGNPLRREPSQALSDSPPPYPSPPPPDWLDSPGGDSTLPPPPPTSPPAPLYLQPYPEEGLESSEQGRQPLPLVDNTFTPTSTTSTTGAYSNSNSTSGYSNHTGSERHLGVRRTISAVSVDSSASDPVGFEITTVTADVHKSRGSIDSINGLQTLAYSSNDSINNSNIITVSNGKANAPFQKRKFSVLKYLSKTQDAQIQEKPELENNNSIDQRNHTNGPNSAHGNSVDAYSYSRSGVTGRRYSSTRQRPPSPGLPTPPPLSLQSNSFHDLSTTPPTSYNSHDTEFPPPPPSLPPASALKDSHHLPFEQAESWSLSEELPPPPPISNSQSSGQDFTDDLPPPPSHFTTASSNSSHNNHTSSAASTSSTSHFKQYFDSGTRASFARAKAIFGAFSEANTGDGNVGVRGYSKSTSEGRKQSARPHSYPSQHCINPDSGEVEFGPLCDKIKKNIVNRGVSSKSQPQEFPPPPRFLMDASAESSEAQEKNASATPTSPTLSDQSGLSTESAQSEDSVLSVVTRQGGHVTIISMSGAKDADSPSKLQARDQGAVDVKDQQSDHASPGSQVIKGENSTRAPVPVSIHTKKSPNALQGAGTGQNDGAPLAVSQTPAASSNGVVMRAGDGQGAGRAKARTVVSAGPELLNGKDKGQTSARSSQPVNPGIVRRKNDLIADIQSAVSGTSNLSLRPARSRGEGVSMVYSSKRHSTGQDQSKMVDTTKPLTGQFDPKNFLDEIEKVDSSGRAIPEWRRHVLAKHAAEKAQKEFEEKRVVDDYEARFKDMPAWKRALIERREALAREEEAASKK</sequence>
<comment type="caution">
    <text evidence="2">The sequence shown here is derived from an EMBL/GenBank/DDBJ whole genome shotgun (WGS) entry which is preliminary data.</text>
</comment>
<gene>
    <name evidence="2" type="ORF">PoB_001819000</name>
</gene>
<name>A0AAV3Z839_9GAST</name>
<feature type="region of interest" description="Disordered" evidence="1">
    <location>
        <begin position="543"/>
        <end position="581"/>
    </location>
</feature>
<evidence type="ECO:0000313" key="3">
    <source>
        <dbReference type="Proteomes" id="UP000735302"/>
    </source>
</evidence>
<feature type="compositionally biased region" description="Pro residues" evidence="1">
    <location>
        <begin position="165"/>
        <end position="176"/>
    </location>
</feature>
<dbReference type="AlphaFoldDB" id="A0AAV3Z839"/>
<feature type="region of interest" description="Disordered" evidence="1">
    <location>
        <begin position="676"/>
        <end position="813"/>
    </location>
</feature>
<feature type="region of interest" description="Disordered" evidence="1">
    <location>
        <begin position="143"/>
        <end position="256"/>
    </location>
</feature>
<organism evidence="2 3">
    <name type="scientific">Plakobranchus ocellatus</name>
    <dbReference type="NCBI Taxonomy" id="259542"/>
    <lineage>
        <taxon>Eukaryota</taxon>
        <taxon>Metazoa</taxon>
        <taxon>Spiralia</taxon>
        <taxon>Lophotrochozoa</taxon>
        <taxon>Mollusca</taxon>
        <taxon>Gastropoda</taxon>
        <taxon>Heterobranchia</taxon>
        <taxon>Euthyneura</taxon>
        <taxon>Panpulmonata</taxon>
        <taxon>Sacoglossa</taxon>
        <taxon>Placobranchoidea</taxon>
        <taxon>Plakobranchidae</taxon>
        <taxon>Plakobranchus</taxon>
    </lineage>
</organism>
<evidence type="ECO:0000313" key="2">
    <source>
        <dbReference type="EMBL" id="GFN91684.1"/>
    </source>
</evidence>
<feature type="region of interest" description="Disordered" evidence="1">
    <location>
        <begin position="848"/>
        <end position="869"/>
    </location>
</feature>
<feature type="compositionally biased region" description="Polar residues" evidence="1">
    <location>
        <begin position="625"/>
        <end position="664"/>
    </location>
</feature>
<evidence type="ECO:0000256" key="1">
    <source>
        <dbReference type="SAM" id="MobiDB-lite"/>
    </source>
</evidence>
<feature type="compositionally biased region" description="Low complexity" evidence="1">
    <location>
        <begin position="177"/>
        <end position="186"/>
    </location>
</feature>
<feature type="region of interest" description="Disordered" evidence="1">
    <location>
        <begin position="91"/>
        <end position="115"/>
    </location>
</feature>
<accession>A0AAV3Z839</accession>
<feature type="compositionally biased region" description="Polar residues" evidence="1">
    <location>
        <begin position="705"/>
        <end position="721"/>
    </location>
</feature>
<feature type="compositionally biased region" description="Polar residues" evidence="1">
    <location>
        <begin position="354"/>
        <end position="373"/>
    </location>
</feature>
<feature type="compositionally biased region" description="Low complexity" evidence="1">
    <location>
        <begin position="495"/>
        <end position="518"/>
    </location>
</feature>
<protein>
    <submittedName>
        <fullName evidence="2">Espin</fullName>
    </submittedName>
</protein>
<feature type="region of interest" description="Disordered" evidence="1">
    <location>
        <begin position="345"/>
        <end position="518"/>
    </location>
</feature>
<keyword evidence="3" id="KW-1185">Reference proteome</keyword>
<feature type="compositionally biased region" description="Polar residues" evidence="1">
    <location>
        <begin position="796"/>
        <end position="805"/>
    </location>
</feature>
<feature type="compositionally biased region" description="Pro residues" evidence="1">
    <location>
        <begin position="398"/>
        <end position="409"/>
    </location>
</feature>
<feature type="region of interest" description="Disordered" evidence="1">
    <location>
        <begin position="600"/>
        <end position="664"/>
    </location>
</feature>
<feature type="compositionally biased region" description="Pro residues" evidence="1">
    <location>
        <begin position="187"/>
        <end position="198"/>
    </location>
</feature>
<feature type="compositionally biased region" description="Polar residues" evidence="1">
    <location>
        <begin position="414"/>
        <end position="429"/>
    </location>
</feature>
<feature type="compositionally biased region" description="Low complexity" evidence="1">
    <location>
        <begin position="227"/>
        <end position="251"/>
    </location>
</feature>
<proteinExistence type="predicted"/>
<feature type="compositionally biased region" description="Polar residues" evidence="1">
    <location>
        <begin position="381"/>
        <end position="397"/>
    </location>
</feature>
<feature type="compositionally biased region" description="Polar residues" evidence="1">
    <location>
        <begin position="752"/>
        <end position="762"/>
    </location>
</feature>
<reference evidence="2 3" key="1">
    <citation type="journal article" date="2021" name="Elife">
        <title>Chloroplast acquisition without the gene transfer in kleptoplastic sea slugs, Plakobranchus ocellatus.</title>
        <authorList>
            <person name="Maeda T."/>
            <person name="Takahashi S."/>
            <person name="Yoshida T."/>
            <person name="Shimamura S."/>
            <person name="Takaki Y."/>
            <person name="Nagai Y."/>
            <person name="Toyoda A."/>
            <person name="Suzuki Y."/>
            <person name="Arimoto A."/>
            <person name="Ishii H."/>
            <person name="Satoh N."/>
            <person name="Nishiyama T."/>
            <person name="Hasebe M."/>
            <person name="Maruyama T."/>
            <person name="Minagawa J."/>
            <person name="Obokata J."/>
            <person name="Shigenobu S."/>
        </authorList>
    </citation>
    <scope>NUCLEOTIDE SEQUENCE [LARGE SCALE GENOMIC DNA]</scope>
</reference>
<feature type="compositionally biased region" description="Polar residues" evidence="1">
    <location>
        <begin position="854"/>
        <end position="867"/>
    </location>
</feature>
<dbReference type="EMBL" id="BLXT01002163">
    <property type="protein sequence ID" value="GFN91684.1"/>
    <property type="molecule type" value="Genomic_DNA"/>
</dbReference>